<organism evidence="3 4">
    <name type="scientific">Maricaulis salignorans</name>
    <dbReference type="NCBI Taxonomy" id="144026"/>
    <lineage>
        <taxon>Bacteria</taxon>
        <taxon>Pseudomonadati</taxon>
        <taxon>Pseudomonadota</taxon>
        <taxon>Alphaproteobacteria</taxon>
        <taxon>Maricaulales</taxon>
        <taxon>Maricaulaceae</taxon>
        <taxon>Maricaulis</taxon>
    </lineage>
</organism>
<dbReference type="PANTHER" id="PTHR36920">
    <property type="match status" value="1"/>
</dbReference>
<dbReference type="PANTHER" id="PTHR36920:SF1">
    <property type="entry name" value="OUTER MEMBRANE PROTEIN W"/>
    <property type="match status" value="1"/>
</dbReference>
<name>A0A1G9S2V8_9PROT</name>
<dbReference type="InterPro" id="IPR005618">
    <property type="entry name" value="OMPW"/>
</dbReference>
<comment type="similarity">
    <text evidence="1">Belongs to the OmpW/AlkL family.</text>
</comment>
<feature type="signal peptide" evidence="2">
    <location>
        <begin position="1"/>
        <end position="23"/>
    </location>
</feature>
<sequence length="208" mass="22232">MKRLVFSAAVIATLAAVASPAMAESGDWLVRLRAIDVMPNESATISAIGGDVDISDQIVPELDITYFVQDNWAVELILGVTPHDVQAVGTSAGDIDLGDVTLLPPTLTLQYHFNPDGQMRPYLGAGVNYTHFFNENLPGGSALTSISYDNSFGLAAQAGIDFALQDEWFLNVDVKYIDINTDVLIDGAIAASVDIDPLVLGVGFGRRF</sequence>
<dbReference type="GO" id="GO:0019867">
    <property type="term" value="C:outer membrane"/>
    <property type="evidence" value="ECO:0007669"/>
    <property type="project" value="InterPro"/>
</dbReference>
<dbReference type="InterPro" id="IPR011250">
    <property type="entry name" value="OMP/PagP_B-barrel"/>
</dbReference>
<accession>A0A1G9S2V8</accession>
<dbReference type="Gene3D" id="2.40.160.20">
    <property type="match status" value="1"/>
</dbReference>
<evidence type="ECO:0000313" key="4">
    <source>
        <dbReference type="Proteomes" id="UP000199759"/>
    </source>
</evidence>
<protein>
    <submittedName>
        <fullName evidence="3">Outer membrane protein</fullName>
    </submittedName>
</protein>
<dbReference type="Pfam" id="PF03922">
    <property type="entry name" value="OmpW"/>
    <property type="match status" value="1"/>
</dbReference>
<dbReference type="AlphaFoldDB" id="A0A1G9S2V8"/>
<dbReference type="SUPFAM" id="SSF56925">
    <property type="entry name" value="OMPA-like"/>
    <property type="match status" value="1"/>
</dbReference>
<reference evidence="3 4" key="1">
    <citation type="submission" date="2016-10" db="EMBL/GenBank/DDBJ databases">
        <authorList>
            <person name="de Groot N.N."/>
        </authorList>
    </citation>
    <scope>NUCLEOTIDE SEQUENCE [LARGE SCALE GENOMIC DNA]</scope>
    <source>
        <strain evidence="3 4">DSM 16077</strain>
    </source>
</reference>
<feature type="chain" id="PRO_5011586466" evidence="2">
    <location>
        <begin position="24"/>
        <end position="208"/>
    </location>
</feature>
<dbReference type="EMBL" id="FNHG01000008">
    <property type="protein sequence ID" value="SDM29610.1"/>
    <property type="molecule type" value="Genomic_DNA"/>
</dbReference>
<gene>
    <name evidence="3" type="ORF">SAMN04488568_10883</name>
</gene>
<dbReference type="OrthoDB" id="9807574at2"/>
<evidence type="ECO:0000256" key="1">
    <source>
        <dbReference type="ARBA" id="ARBA00009330"/>
    </source>
</evidence>
<dbReference type="STRING" id="144026.SAMN04488568_10883"/>
<evidence type="ECO:0000313" key="3">
    <source>
        <dbReference type="EMBL" id="SDM29610.1"/>
    </source>
</evidence>
<keyword evidence="2" id="KW-0732">Signal</keyword>
<keyword evidence="4" id="KW-1185">Reference proteome</keyword>
<dbReference type="RefSeq" id="WP_091769623.1">
    <property type="nucleotide sequence ID" value="NZ_FNHG01000008.1"/>
</dbReference>
<proteinExistence type="inferred from homology"/>
<evidence type="ECO:0000256" key="2">
    <source>
        <dbReference type="SAM" id="SignalP"/>
    </source>
</evidence>
<dbReference type="GO" id="GO:0055085">
    <property type="term" value="P:transmembrane transport"/>
    <property type="evidence" value="ECO:0007669"/>
    <property type="project" value="TreeGrafter"/>
</dbReference>
<dbReference type="Proteomes" id="UP000199759">
    <property type="component" value="Unassembled WGS sequence"/>
</dbReference>